<dbReference type="Gene3D" id="6.10.140.140">
    <property type="match status" value="1"/>
</dbReference>
<dbReference type="GO" id="GO:0006355">
    <property type="term" value="P:regulation of DNA-templated transcription"/>
    <property type="evidence" value="ECO:0007669"/>
    <property type="project" value="InterPro"/>
</dbReference>
<feature type="compositionally biased region" description="Polar residues" evidence="4">
    <location>
        <begin position="292"/>
        <end position="306"/>
    </location>
</feature>
<feature type="region of interest" description="Disordered" evidence="4">
    <location>
        <begin position="210"/>
        <end position="317"/>
    </location>
</feature>
<proteinExistence type="predicted"/>
<name>A0A3Q0FTG6_ALLSI</name>
<dbReference type="PROSITE" id="PS50805">
    <property type="entry name" value="KRAB"/>
    <property type="match status" value="1"/>
</dbReference>
<dbReference type="PANTHER" id="PTHR45935:SF15">
    <property type="entry name" value="SCAN BOX DOMAIN-CONTAINING PROTEIN"/>
    <property type="match status" value="1"/>
</dbReference>
<evidence type="ECO:0000259" key="7">
    <source>
        <dbReference type="PROSITE" id="PS50806"/>
    </source>
</evidence>
<dbReference type="PANTHER" id="PTHR45935">
    <property type="entry name" value="PROTEIN ZBED8-RELATED"/>
    <property type="match status" value="1"/>
</dbReference>
<dbReference type="PROSITE" id="PS50806">
    <property type="entry name" value="KRAB_RELATED"/>
    <property type="match status" value="1"/>
</dbReference>
<dbReference type="InParanoid" id="A0A3Q0FTG6"/>
<keyword evidence="1" id="KW-0805">Transcription regulation</keyword>
<keyword evidence="8" id="KW-1185">Reference proteome</keyword>
<dbReference type="SMART" id="SM00431">
    <property type="entry name" value="SCAN"/>
    <property type="match status" value="1"/>
</dbReference>
<dbReference type="PROSITE" id="PS50804">
    <property type="entry name" value="SCAN_BOX"/>
    <property type="match status" value="1"/>
</dbReference>
<feature type="compositionally biased region" description="Basic and acidic residues" evidence="4">
    <location>
        <begin position="232"/>
        <end position="248"/>
    </location>
</feature>
<feature type="domain" description="KRAB-related" evidence="7">
    <location>
        <begin position="319"/>
        <end position="383"/>
    </location>
</feature>
<dbReference type="SUPFAM" id="SSF109640">
    <property type="entry name" value="KRAB domain (Kruppel-associated box)"/>
    <property type="match status" value="1"/>
</dbReference>
<dbReference type="Pfam" id="PF02023">
    <property type="entry name" value="SCAN"/>
    <property type="match status" value="1"/>
</dbReference>
<keyword evidence="2" id="KW-0804">Transcription</keyword>
<feature type="domain" description="KRAB" evidence="6">
    <location>
        <begin position="322"/>
        <end position="394"/>
    </location>
</feature>
<dbReference type="InterPro" id="IPR050916">
    <property type="entry name" value="SCAN-C2H2_zinc_finger"/>
</dbReference>
<accession>A0A3Q0FTG6</accession>
<feature type="domain" description="SCAN box" evidence="5">
    <location>
        <begin position="109"/>
        <end position="188"/>
    </location>
</feature>
<dbReference type="Proteomes" id="UP000189705">
    <property type="component" value="Unplaced"/>
</dbReference>
<dbReference type="CDD" id="cd07765">
    <property type="entry name" value="KRAB_A-box"/>
    <property type="match status" value="1"/>
</dbReference>
<evidence type="ECO:0000256" key="1">
    <source>
        <dbReference type="ARBA" id="ARBA00023015"/>
    </source>
</evidence>
<evidence type="ECO:0000256" key="3">
    <source>
        <dbReference type="ARBA" id="ARBA00023242"/>
    </source>
</evidence>
<gene>
    <name evidence="9" type="primary">LOC106723208</name>
</gene>
<dbReference type="KEGG" id="asn:106723208"/>
<evidence type="ECO:0000259" key="5">
    <source>
        <dbReference type="PROSITE" id="PS50804"/>
    </source>
</evidence>
<reference evidence="9" key="1">
    <citation type="submission" date="2025-08" db="UniProtKB">
        <authorList>
            <consortium name="RefSeq"/>
        </authorList>
    </citation>
    <scope>IDENTIFICATION</scope>
</reference>
<dbReference type="SMART" id="SM00349">
    <property type="entry name" value="KRAB"/>
    <property type="match status" value="1"/>
</dbReference>
<dbReference type="Gene3D" id="1.10.4020.10">
    <property type="entry name" value="DNA breaking-rejoining enzymes"/>
    <property type="match status" value="1"/>
</dbReference>
<dbReference type="RefSeq" id="XP_025050619.1">
    <property type="nucleotide sequence ID" value="XM_025194834.1"/>
</dbReference>
<evidence type="ECO:0000313" key="8">
    <source>
        <dbReference type="Proteomes" id="UP000189705"/>
    </source>
</evidence>
<dbReference type="SUPFAM" id="SSF47353">
    <property type="entry name" value="Retrovirus capsid dimerization domain-like"/>
    <property type="match status" value="1"/>
</dbReference>
<dbReference type="InterPro" id="IPR003309">
    <property type="entry name" value="SCAN_dom"/>
</dbReference>
<sequence>MHECTESESPGPRLGEIPPGETWLLRCSPWQLCAFPSQQELEEQGPGGLQAGAEGAEVPRVVQIRAGPAQRDLGQDTMQATQPPCEAKLLSMTPQLALQDELPTPEPWRQLFRGLRYREAESPRKICSLLWELGGRGQNPQSRSKEQILELVVLEQLLAVLPQDMQSWGCGGRMATCAQAMALAEGFQLVQVEDEKLQVTVHVKVEEVSSDKMQPTGTLLEPGDSWVQQPKAHCEDRPLAEAGERETPGPEDEEPPLNLEPGAGTLSRADQQPPKEGSVSLELQRPSAGKRGQSSSLTSGPGQLQKGQGRPAKQGESMELREVFEDVAVYFTWEEWELLEEEDKELYRDQMLKNYQALIFLGYQGPTPDLLCRIQSGQVQLWVCDDEDSGEILRSEDLLPGELWLFPPPNSPLTDAACPG</sequence>
<organism evidence="8 9">
    <name type="scientific">Alligator sinensis</name>
    <name type="common">Chinese alligator</name>
    <dbReference type="NCBI Taxonomy" id="38654"/>
    <lineage>
        <taxon>Eukaryota</taxon>
        <taxon>Metazoa</taxon>
        <taxon>Chordata</taxon>
        <taxon>Craniata</taxon>
        <taxon>Vertebrata</taxon>
        <taxon>Euteleostomi</taxon>
        <taxon>Archelosauria</taxon>
        <taxon>Archosauria</taxon>
        <taxon>Crocodylia</taxon>
        <taxon>Alligatoridae</taxon>
        <taxon>Alligatorinae</taxon>
        <taxon>Alligator</taxon>
    </lineage>
</organism>
<protein>
    <submittedName>
        <fullName evidence="9">LOW QUALITY PROTEIN: zinc finger protein 202-like</fullName>
    </submittedName>
</protein>
<dbReference type="InterPro" id="IPR036051">
    <property type="entry name" value="KRAB_dom_sf"/>
</dbReference>
<evidence type="ECO:0000256" key="2">
    <source>
        <dbReference type="ARBA" id="ARBA00023163"/>
    </source>
</evidence>
<dbReference type="AlphaFoldDB" id="A0A3Q0FTG6"/>
<evidence type="ECO:0000259" key="6">
    <source>
        <dbReference type="PROSITE" id="PS50805"/>
    </source>
</evidence>
<dbReference type="InterPro" id="IPR003655">
    <property type="entry name" value="aKRAB"/>
</dbReference>
<dbReference type="Pfam" id="PF01352">
    <property type="entry name" value="KRAB"/>
    <property type="match status" value="1"/>
</dbReference>
<dbReference type="InterPro" id="IPR038269">
    <property type="entry name" value="SCAN_sf"/>
</dbReference>
<evidence type="ECO:0000256" key="4">
    <source>
        <dbReference type="SAM" id="MobiDB-lite"/>
    </source>
</evidence>
<keyword evidence="3" id="KW-0539">Nucleus</keyword>
<dbReference type="InterPro" id="IPR001909">
    <property type="entry name" value="KRAB"/>
</dbReference>
<evidence type="ECO:0000313" key="9">
    <source>
        <dbReference type="RefSeq" id="XP_025050619.1"/>
    </source>
</evidence>
<dbReference type="GeneID" id="106723208"/>